<gene>
    <name evidence="2" type="ORF">ASILVAE211_15540</name>
</gene>
<reference evidence="2" key="2">
    <citation type="submission" date="2021-01" db="EMBL/GenBank/DDBJ databases">
        <authorList>
            <person name="Mieszkin S."/>
            <person name="Pouder E."/>
            <person name="Alain K."/>
        </authorList>
    </citation>
    <scope>NUCLEOTIDE SEQUENCE</scope>
    <source>
        <strain evidence="2">HW T2.11</strain>
    </source>
</reference>
<dbReference type="AlphaFoldDB" id="A0A963YUF5"/>
<comment type="caution">
    <text evidence="2">The sequence shown here is derived from an EMBL/GenBank/DDBJ whole genome shotgun (WGS) entry which is preliminary data.</text>
</comment>
<dbReference type="GO" id="GO:0016020">
    <property type="term" value="C:membrane"/>
    <property type="evidence" value="ECO:0007669"/>
    <property type="project" value="TreeGrafter"/>
</dbReference>
<feature type="transmembrane region" description="Helical" evidence="1">
    <location>
        <begin position="137"/>
        <end position="158"/>
    </location>
</feature>
<organism evidence="2 3">
    <name type="scientific">Acidisoma silvae</name>
    <dbReference type="NCBI Taxonomy" id="2802396"/>
    <lineage>
        <taxon>Bacteria</taxon>
        <taxon>Pseudomonadati</taxon>
        <taxon>Pseudomonadota</taxon>
        <taxon>Alphaproteobacteria</taxon>
        <taxon>Acetobacterales</taxon>
        <taxon>Acidocellaceae</taxon>
        <taxon>Acidisoma</taxon>
    </lineage>
</organism>
<proteinExistence type="predicted"/>
<evidence type="ECO:0000313" key="3">
    <source>
        <dbReference type="Proteomes" id="UP000708298"/>
    </source>
</evidence>
<dbReference type="Proteomes" id="UP000708298">
    <property type="component" value="Unassembled WGS sequence"/>
</dbReference>
<dbReference type="Gene3D" id="1.20.120.1630">
    <property type="match status" value="1"/>
</dbReference>
<feature type="transmembrane region" description="Helical" evidence="1">
    <location>
        <begin position="193"/>
        <end position="226"/>
    </location>
</feature>
<evidence type="ECO:0000313" key="2">
    <source>
        <dbReference type="EMBL" id="MCB8876605.1"/>
    </source>
</evidence>
<keyword evidence="3" id="KW-1185">Reference proteome</keyword>
<dbReference type="InterPro" id="IPR010721">
    <property type="entry name" value="UstE-like"/>
</dbReference>
<evidence type="ECO:0000256" key="1">
    <source>
        <dbReference type="SAM" id="Phobius"/>
    </source>
</evidence>
<keyword evidence="1" id="KW-0812">Transmembrane</keyword>
<protein>
    <submittedName>
        <fullName evidence="2">DUF1295 domain-containing protein</fullName>
    </submittedName>
</protein>
<feature type="transmembrane region" description="Helical" evidence="1">
    <location>
        <begin position="110"/>
        <end position="130"/>
    </location>
</feature>
<feature type="transmembrane region" description="Helical" evidence="1">
    <location>
        <begin position="64"/>
        <end position="81"/>
    </location>
</feature>
<keyword evidence="1" id="KW-0472">Membrane</keyword>
<dbReference type="RefSeq" id="WP_227322266.1">
    <property type="nucleotide sequence ID" value="NZ_JAESVB010000007.1"/>
</dbReference>
<dbReference type="PROSITE" id="PS50244">
    <property type="entry name" value="S5A_REDUCTASE"/>
    <property type="match status" value="1"/>
</dbReference>
<keyword evidence="1" id="KW-1133">Transmembrane helix</keyword>
<accession>A0A963YUF5</accession>
<dbReference type="PANTHER" id="PTHR32251:SF17">
    <property type="entry name" value="STEROID 5-ALPHA REDUCTASE C-TERMINAL DOMAIN-CONTAINING PROTEIN"/>
    <property type="match status" value="1"/>
</dbReference>
<sequence>MALLLFVTLLCCSLLMLIAWRVQQSSGNSTWVDVAWTFGTGAAGIALALWPLSGHGPMTARQGLVAVIAALWALRLGAHLLQRALKGRDDPRYAKLKESWGASYQWKMPAFLQMQAVSVFILAMFIMLAGRNPAPGLGLLDILAIIIAGCSIIGEALADREVARFAANPANKGKICEAGLWGWSRHPNYFFEWLIWVAYALFAISGLSFPWGALAWAGPVVMYLVLVHASGIPPTEEHMLRSRGDAFRDYQSRVSKFLPLPPRKARS</sequence>
<feature type="transmembrane region" description="Helical" evidence="1">
    <location>
        <begin position="34"/>
        <end position="52"/>
    </location>
</feature>
<dbReference type="Pfam" id="PF06966">
    <property type="entry name" value="DUF1295"/>
    <property type="match status" value="1"/>
</dbReference>
<name>A0A963YUF5_9PROT</name>
<dbReference type="PANTHER" id="PTHR32251">
    <property type="entry name" value="3-OXO-5-ALPHA-STEROID 4-DEHYDROGENASE"/>
    <property type="match status" value="1"/>
</dbReference>
<reference evidence="2" key="1">
    <citation type="journal article" date="2021" name="Microorganisms">
        <title>Acidisoma silvae sp. nov. and Acidisomacellulosilytica sp. nov., Two Acidophilic Bacteria Isolated from Decaying Wood, Hydrolyzing Cellulose and Producing Poly-3-hydroxybutyrate.</title>
        <authorList>
            <person name="Mieszkin S."/>
            <person name="Pouder E."/>
            <person name="Uroz S."/>
            <person name="Simon-Colin C."/>
            <person name="Alain K."/>
        </authorList>
    </citation>
    <scope>NUCLEOTIDE SEQUENCE</scope>
    <source>
        <strain evidence="2">HW T2.11</strain>
    </source>
</reference>
<dbReference type="EMBL" id="JAESVB010000007">
    <property type="protein sequence ID" value="MCB8876605.1"/>
    <property type="molecule type" value="Genomic_DNA"/>
</dbReference>